<dbReference type="GO" id="GO:0030198">
    <property type="term" value="P:extracellular matrix organization"/>
    <property type="evidence" value="ECO:0007669"/>
    <property type="project" value="TreeGrafter"/>
</dbReference>
<dbReference type="PANTHER" id="PTHR13723">
    <property type="entry name" value="ADAMTS A DISINTEGRIN AND METALLOPROTEASE WITH THROMBOSPONDIN MOTIFS PROTEASE"/>
    <property type="match status" value="1"/>
</dbReference>
<dbReference type="SUPFAM" id="SSF82895">
    <property type="entry name" value="TSP-1 type 1 repeat"/>
    <property type="match status" value="3"/>
</dbReference>
<comment type="subcellular location">
    <subcellularLocation>
        <location evidence="1">Secreted</location>
    </subcellularLocation>
</comment>
<organism evidence="4 5">
    <name type="scientific">Eptatretus burgeri</name>
    <name type="common">Inshore hagfish</name>
    <dbReference type="NCBI Taxonomy" id="7764"/>
    <lineage>
        <taxon>Eukaryota</taxon>
        <taxon>Metazoa</taxon>
        <taxon>Chordata</taxon>
        <taxon>Craniata</taxon>
        <taxon>Vertebrata</taxon>
        <taxon>Cyclostomata</taxon>
        <taxon>Myxini</taxon>
        <taxon>Myxiniformes</taxon>
        <taxon>Myxinidae</taxon>
        <taxon>Eptatretinae</taxon>
        <taxon>Eptatretus</taxon>
    </lineage>
</organism>
<dbReference type="InterPro" id="IPR000884">
    <property type="entry name" value="TSP1_rpt"/>
</dbReference>
<keyword evidence="5" id="KW-1185">Reference proteome</keyword>
<dbReference type="AlphaFoldDB" id="A0A8C4QG05"/>
<evidence type="ECO:0000313" key="5">
    <source>
        <dbReference type="Proteomes" id="UP000694388"/>
    </source>
</evidence>
<evidence type="ECO:0000256" key="2">
    <source>
        <dbReference type="ARBA" id="ARBA00022525"/>
    </source>
</evidence>
<evidence type="ECO:0000256" key="1">
    <source>
        <dbReference type="ARBA" id="ARBA00004613"/>
    </source>
</evidence>
<dbReference type="GO" id="GO:0004222">
    <property type="term" value="F:metalloendopeptidase activity"/>
    <property type="evidence" value="ECO:0007669"/>
    <property type="project" value="TreeGrafter"/>
</dbReference>
<dbReference type="InterPro" id="IPR050439">
    <property type="entry name" value="ADAMTS_ADAMTS-like"/>
</dbReference>
<dbReference type="GO" id="GO:0031012">
    <property type="term" value="C:extracellular matrix"/>
    <property type="evidence" value="ECO:0007669"/>
    <property type="project" value="TreeGrafter"/>
</dbReference>
<dbReference type="Gene3D" id="2.60.120.830">
    <property type="match status" value="1"/>
</dbReference>
<evidence type="ECO:0000313" key="4">
    <source>
        <dbReference type="Ensembl" id="ENSEBUP00000014929.1"/>
    </source>
</evidence>
<feature type="domain" description="ADAMTS/ADAMTS-like Spacer 1" evidence="3">
    <location>
        <begin position="38"/>
        <end position="135"/>
    </location>
</feature>
<reference evidence="4" key="2">
    <citation type="submission" date="2025-09" db="UniProtKB">
        <authorList>
            <consortium name="Ensembl"/>
        </authorList>
    </citation>
    <scope>IDENTIFICATION</scope>
</reference>
<dbReference type="InterPro" id="IPR036383">
    <property type="entry name" value="TSP1_rpt_sf"/>
</dbReference>
<name>A0A8C4QG05_EPTBU</name>
<proteinExistence type="predicted"/>
<dbReference type="Pfam" id="PF05986">
    <property type="entry name" value="ADAMTS_spacer1"/>
    <property type="match status" value="1"/>
</dbReference>
<dbReference type="Pfam" id="PF19030">
    <property type="entry name" value="TSP1_ADAMTS"/>
    <property type="match status" value="3"/>
</dbReference>
<reference evidence="4" key="1">
    <citation type="submission" date="2025-08" db="UniProtKB">
        <authorList>
            <consortium name="Ensembl"/>
        </authorList>
    </citation>
    <scope>IDENTIFICATION</scope>
</reference>
<sequence>MLYDVGSHTSVNKNLFTSPPPPPLPLSHLLPAKTPDLLKMFEIPSSARHIVINEVIPSPHMLVVTTQDGEPILEGNRKRAKLGVFVKLGLLWEVEEQDGKEFLRTEGPLKDTLLIQISPSDNESKASVMYHYIIHQDTLPRVGSNNVLGSSGAGDYEWALKAWSGCSVTCGGGLQFTKYGCRRRSDGKMVHKSLCSGHPKPKPIRRRCNQQECISASWVAKEWEKCSRTCGEKSSQLREVQCLHLQHDGSYDQVHSKFCKSERPAKRRLCEVAPCPKKWRTGPWSKCSATCGKGVQQRRVFCRKRKSDGQCQGKKPKEAKACDKTPCNGTQMDMMEFENSICHMDIGQKRTTLSTLNKTITLLFKSLSDDVSVKVDSLVHEPTYYFAEKKKCIHLFINCIYSPANNKYFIDIKG</sequence>
<dbReference type="PROSITE" id="PS50092">
    <property type="entry name" value="TSP1"/>
    <property type="match status" value="3"/>
</dbReference>
<dbReference type="GeneTree" id="ENSGT00940000158426"/>
<dbReference type="InterPro" id="IPR010294">
    <property type="entry name" value="ADAMTS_spacer1"/>
</dbReference>
<dbReference type="GO" id="GO:0006508">
    <property type="term" value="P:proteolysis"/>
    <property type="evidence" value="ECO:0007669"/>
    <property type="project" value="TreeGrafter"/>
</dbReference>
<dbReference type="Ensembl" id="ENSEBUT00000015505.1">
    <property type="protein sequence ID" value="ENSEBUP00000014929.1"/>
    <property type="gene ID" value="ENSEBUG00000009415.1"/>
</dbReference>
<dbReference type="SMART" id="SM00209">
    <property type="entry name" value="TSP1"/>
    <property type="match status" value="3"/>
</dbReference>
<evidence type="ECO:0000259" key="3">
    <source>
        <dbReference type="Pfam" id="PF05986"/>
    </source>
</evidence>
<dbReference type="Proteomes" id="UP000694388">
    <property type="component" value="Unplaced"/>
</dbReference>
<dbReference type="GO" id="GO:0005576">
    <property type="term" value="C:extracellular region"/>
    <property type="evidence" value="ECO:0007669"/>
    <property type="project" value="UniProtKB-SubCell"/>
</dbReference>
<keyword evidence="2" id="KW-0964">Secreted</keyword>
<accession>A0A8C4QG05</accession>
<dbReference type="PANTHER" id="PTHR13723:SF304">
    <property type="entry name" value="A DISINTEGRIN AND METALLOPROTEINASE WITH THROMBOSPONDIN MOTIFS 2-LIKE PROTEIN"/>
    <property type="match status" value="1"/>
</dbReference>
<dbReference type="Gene3D" id="2.20.100.10">
    <property type="entry name" value="Thrombospondin type-1 (TSP1) repeat"/>
    <property type="match status" value="3"/>
</dbReference>
<protein>
    <recommendedName>
        <fullName evidence="3">ADAMTS/ADAMTS-like Spacer 1 domain-containing protein</fullName>
    </recommendedName>
</protein>